<dbReference type="Gene3D" id="3.30.560.10">
    <property type="entry name" value="Glucose Oxidase, domain 3"/>
    <property type="match status" value="1"/>
</dbReference>
<evidence type="ECO:0000259" key="5">
    <source>
        <dbReference type="PROSITE" id="PS00623"/>
    </source>
</evidence>
<gene>
    <name evidence="7" type="ORF">M501DRAFT_1005564</name>
</gene>
<dbReference type="SUPFAM" id="SSF54373">
    <property type="entry name" value="FAD-linked reductases, C-terminal domain"/>
    <property type="match status" value="1"/>
</dbReference>
<evidence type="ECO:0000313" key="7">
    <source>
        <dbReference type="EMBL" id="KAF2842835.1"/>
    </source>
</evidence>
<evidence type="ECO:0000256" key="2">
    <source>
        <dbReference type="PIRSR" id="PIRSR000137-1"/>
    </source>
</evidence>
<dbReference type="SUPFAM" id="SSF51905">
    <property type="entry name" value="FAD/NAD(P)-binding domain"/>
    <property type="match status" value="1"/>
</dbReference>
<dbReference type="PANTHER" id="PTHR11552">
    <property type="entry name" value="GLUCOSE-METHANOL-CHOLINE GMC OXIDOREDUCTASE"/>
    <property type="match status" value="1"/>
</dbReference>
<evidence type="ECO:0000256" key="3">
    <source>
        <dbReference type="PIRSR" id="PIRSR000137-2"/>
    </source>
</evidence>
<comment type="cofactor">
    <cofactor evidence="3">
        <name>FAD</name>
        <dbReference type="ChEBI" id="CHEBI:57692"/>
    </cofactor>
</comment>
<evidence type="ECO:0000256" key="4">
    <source>
        <dbReference type="RuleBase" id="RU003968"/>
    </source>
</evidence>
<dbReference type="EMBL" id="MU006089">
    <property type="protein sequence ID" value="KAF2842835.1"/>
    <property type="molecule type" value="Genomic_DNA"/>
</dbReference>
<reference evidence="7" key="1">
    <citation type="journal article" date="2020" name="Stud. Mycol.">
        <title>101 Dothideomycetes genomes: a test case for predicting lifestyles and emergence of pathogens.</title>
        <authorList>
            <person name="Haridas S."/>
            <person name="Albert R."/>
            <person name="Binder M."/>
            <person name="Bloem J."/>
            <person name="Labutti K."/>
            <person name="Salamov A."/>
            <person name="Andreopoulos B."/>
            <person name="Baker S."/>
            <person name="Barry K."/>
            <person name="Bills G."/>
            <person name="Bluhm B."/>
            <person name="Cannon C."/>
            <person name="Castanera R."/>
            <person name="Culley D."/>
            <person name="Daum C."/>
            <person name="Ezra D."/>
            <person name="Gonzalez J."/>
            <person name="Henrissat B."/>
            <person name="Kuo A."/>
            <person name="Liang C."/>
            <person name="Lipzen A."/>
            <person name="Lutzoni F."/>
            <person name="Magnuson J."/>
            <person name="Mondo S."/>
            <person name="Nolan M."/>
            <person name="Ohm R."/>
            <person name="Pangilinan J."/>
            <person name="Park H.-J."/>
            <person name="Ramirez L."/>
            <person name="Alfaro M."/>
            <person name="Sun H."/>
            <person name="Tritt A."/>
            <person name="Yoshinaga Y."/>
            <person name="Zwiers L.-H."/>
            <person name="Turgeon B."/>
            <person name="Goodwin S."/>
            <person name="Spatafora J."/>
            <person name="Crous P."/>
            <person name="Grigoriev I."/>
        </authorList>
    </citation>
    <scope>NUCLEOTIDE SEQUENCE</scope>
    <source>
        <strain evidence="7">CBS 101060</strain>
    </source>
</reference>
<dbReference type="PANTHER" id="PTHR11552:SF134">
    <property type="entry name" value="GLUCOSE-METHANOL-CHOLINE OXIDOREDUCTASE N-TERMINAL DOMAIN-CONTAINING PROTEIN"/>
    <property type="match status" value="1"/>
</dbReference>
<dbReference type="Pfam" id="PF05199">
    <property type="entry name" value="GMC_oxred_C"/>
    <property type="match status" value="1"/>
</dbReference>
<dbReference type="AlphaFoldDB" id="A0A9P4VUU1"/>
<protein>
    <submittedName>
        <fullName evidence="7">GMC oxidoreductase</fullName>
    </submittedName>
</protein>
<keyword evidence="4" id="KW-0285">Flavoprotein</keyword>
<feature type="active site" description="Proton acceptor" evidence="2">
    <location>
        <position position="537"/>
    </location>
</feature>
<dbReference type="InterPro" id="IPR000172">
    <property type="entry name" value="GMC_OxRdtase_N"/>
</dbReference>
<dbReference type="Pfam" id="PF00732">
    <property type="entry name" value="GMC_oxred_N"/>
    <property type="match status" value="1"/>
</dbReference>
<dbReference type="GO" id="GO:0050660">
    <property type="term" value="F:flavin adenine dinucleotide binding"/>
    <property type="evidence" value="ECO:0007669"/>
    <property type="project" value="InterPro"/>
</dbReference>
<accession>A0A9P4VUU1</accession>
<dbReference type="Gene3D" id="3.50.50.60">
    <property type="entry name" value="FAD/NAD(P)-binding domain"/>
    <property type="match status" value="1"/>
</dbReference>
<dbReference type="InterPro" id="IPR012132">
    <property type="entry name" value="GMC_OxRdtase"/>
</dbReference>
<keyword evidence="8" id="KW-1185">Reference proteome</keyword>
<dbReference type="GO" id="GO:0016614">
    <property type="term" value="F:oxidoreductase activity, acting on CH-OH group of donors"/>
    <property type="evidence" value="ECO:0007669"/>
    <property type="project" value="InterPro"/>
</dbReference>
<feature type="binding site" evidence="3">
    <location>
        <position position="230"/>
    </location>
    <ligand>
        <name>FAD</name>
        <dbReference type="ChEBI" id="CHEBI:57692"/>
    </ligand>
</feature>
<name>A0A9P4VUU1_9PEZI</name>
<proteinExistence type="inferred from homology"/>
<keyword evidence="3 4" id="KW-0274">FAD</keyword>
<dbReference type="PROSITE" id="PS00623">
    <property type="entry name" value="GMC_OXRED_1"/>
    <property type="match status" value="1"/>
</dbReference>
<dbReference type="PROSITE" id="PS00624">
    <property type="entry name" value="GMC_OXRED_2"/>
    <property type="match status" value="1"/>
</dbReference>
<dbReference type="Proteomes" id="UP000799429">
    <property type="component" value="Unassembled WGS sequence"/>
</dbReference>
<feature type="domain" description="Glucose-methanol-choline oxidoreductase N-terminal" evidence="6">
    <location>
        <begin position="261"/>
        <end position="275"/>
    </location>
</feature>
<comment type="caution">
    <text evidence="7">The sequence shown here is derived from an EMBL/GenBank/DDBJ whole genome shotgun (WGS) entry which is preliminary data.</text>
</comment>
<feature type="domain" description="Glucose-methanol-choline oxidoreductase N-terminal" evidence="5">
    <location>
        <begin position="83"/>
        <end position="106"/>
    </location>
</feature>
<dbReference type="InterPro" id="IPR036188">
    <property type="entry name" value="FAD/NAD-bd_sf"/>
</dbReference>
<feature type="active site" description="Proton donor" evidence="2">
    <location>
        <position position="493"/>
    </location>
</feature>
<comment type="similarity">
    <text evidence="1 4">Belongs to the GMC oxidoreductase family.</text>
</comment>
<sequence length="561" mass="61466">MAEYDFIIVGSGPSGSTIASRLARSSKAPSVLLLEAGGPNADREIMLLPERFLTAFVRPEMNWGYKTAPQEVLENRSIDFDRGKGLGGSSAVNFCCWTTGPNEDYDQWARIVGDDTFNSENSRRRLKKIERFNTKVRPEYQPYATVDPAIHGTSGSIDIEFGQLWDPPLTKTLDAINSSGYDRNLDINSGNPLGIGINPATARNSLRCTARVAFLTDPPSNLAIRTDSPVTKLVFEEKRTIGVIANEKTYKAKNEVIVCAGALDSPKLLLLSGIGPKDELAVHGIESVYDLPGVGKNLQDHPIMFMSMQARDGFDNHAALFTDARAHAAAREQLFKDGSGPLASIYAMIIMGFYKNEALFETAEFKALPASTQARILSPTSPTGELMACMAPLPHANKDRSYITLCASGMAVQSRGAVTLASTNPQDPPVCDPKMLTHPWDRLNWVDNVKRLHAFFAIPDIAKETVAPFHVPESASDEDIWTFTKKFTGSTWHMSSTVMMGKDVDEMACVDTRFKVKGVEGLRVADMSVTPFVPSCHTVAWAYQIGEIASERLIEEYGLEG</sequence>
<evidence type="ECO:0000256" key="1">
    <source>
        <dbReference type="ARBA" id="ARBA00010790"/>
    </source>
</evidence>
<feature type="binding site" evidence="3">
    <location>
        <begin position="492"/>
        <end position="493"/>
    </location>
    <ligand>
        <name>FAD</name>
        <dbReference type="ChEBI" id="CHEBI:57692"/>
    </ligand>
</feature>
<dbReference type="OrthoDB" id="269227at2759"/>
<dbReference type="PIRSF" id="PIRSF000137">
    <property type="entry name" value="Alcohol_oxidase"/>
    <property type="match status" value="1"/>
</dbReference>
<dbReference type="InterPro" id="IPR007867">
    <property type="entry name" value="GMC_OxRtase_C"/>
</dbReference>
<evidence type="ECO:0000313" key="8">
    <source>
        <dbReference type="Proteomes" id="UP000799429"/>
    </source>
</evidence>
<organism evidence="7 8">
    <name type="scientific">Patellaria atrata CBS 101060</name>
    <dbReference type="NCBI Taxonomy" id="1346257"/>
    <lineage>
        <taxon>Eukaryota</taxon>
        <taxon>Fungi</taxon>
        <taxon>Dikarya</taxon>
        <taxon>Ascomycota</taxon>
        <taxon>Pezizomycotina</taxon>
        <taxon>Dothideomycetes</taxon>
        <taxon>Dothideomycetes incertae sedis</taxon>
        <taxon>Patellariales</taxon>
        <taxon>Patellariaceae</taxon>
        <taxon>Patellaria</taxon>
    </lineage>
</organism>
<evidence type="ECO:0000259" key="6">
    <source>
        <dbReference type="PROSITE" id="PS00624"/>
    </source>
</evidence>